<evidence type="ECO:0000313" key="20">
    <source>
        <dbReference type="EMBL" id="CAH0363865.1"/>
    </source>
</evidence>
<evidence type="ECO:0000256" key="2">
    <source>
        <dbReference type="ARBA" id="ARBA00005056"/>
    </source>
</evidence>
<dbReference type="UniPathway" id="UPA00050">
    <property type="reaction ID" value="UER00063"/>
</dbReference>
<dbReference type="PIRSF" id="PIRSF036497">
    <property type="entry name" value="HDH_short"/>
    <property type="match status" value="1"/>
</dbReference>
<dbReference type="InterPro" id="IPR005106">
    <property type="entry name" value="Asp/hSer_DH_NAD-bd"/>
</dbReference>
<evidence type="ECO:0000256" key="3">
    <source>
        <dbReference type="ARBA" id="ARBA00005062"/>
    </source>
</evidence>
<evidence type="ECO:0000259" key="19">
    <source>
        <dbReference type="Pfam" id="PF03447"/>
    </source>
</evidence>
<dbReference type="OrthoDB" id="67851at2759"/>
<evidence type="ECO:0000256" key="9">
    <source>
        <dbReference type="ARBA" id="ARBA00023002"/>
    </source>
</evidence>
<protein>
    <recommendedName>
        <fullName evidence="5 12">Homoserine dehydrogenase</fullName>
        <shortName evidence="12">HDH</shortName>
        <ecNumber evidence="5 12">1.1.1.3</ecNumber>
    </recommendedName>
</protein>
<comment type="pathway">
    <text evidence="2 15">Amino-acid biosynthesis; L-threonine biosynthesis; L-threonine from L-aspartate: step 3/5.</text>
</comment>
<evidence type="ECO:0000256" key="17">
    <source>
        <dbReference type="SAM" id="SignalP"/>
    </source>
</evidence>
<dbReference type="PANTHER" id="PTHR43070">
    <property type="match status" value="1"/>
</dbReference>
<evidence type="ECO:0000256" key="13">
    <source>
        <dbReference type="PIRSR" id="PIRSR036497-1"/>
    </source>
</evidence>
<gene>
    <name evidence="20" type="ORF">PECAL_1P02040</name>
</gene>
<dbReference type="InterPro" id="IPR001342">
    <property type="entry name" value="HDH_cat"/>
</dbReference>
<comment type="caution">
    <text evidence="20">The sequence shown here is derived from an EMBL/GenBank/DDBJ whole genome shotgun (WGS) entry which is preliminary data.</text>
</comment>
<feature type="active site" description="Proton donor" evidence="13">
    <location>
        <position position="251"/>
    </location>
</feature>
<keyword evidence="10 12" id="KW-0486">Methionine biosynthesis</keyword>
<dbReference type="SUPFAM" id="SSF51735">
    <property type="entry name" value="NAD(P)-binding Rossmann-fold domains"/>
    <property type="match status" value="1"/>
</dbReference>
<dbReference type="Pfam" id="PF00742">
    <property type="entry name" value="Homoserine_dh"/>
    <property type="match status" value="1"/>
</dbReference>
<proteinExistence type="inferred from homology"/>
<keyword evidence="9 12" id="KW-0560">Oxidoreductase</keyword>
<keyword evidence="6 12" id="KW-0028">Amino-acid biosynthesis</keyword>
<keyword evidence="17" id="KW-0732">Signal</keyword>
<accession>A0A8J2WSK8</accession>
<evidence type="ECO:0000256" key="15">
    <source>
        <dbReference type="RuleBase" id="RU000579"/>
    </source>
</evidence>
<feature type="binding site" evidence="14">
    <location>
        <position position="149"/>
    </location>
    <ligand>
        <name>NADPH</name>
        <dbReference type="ChEBI" id="CHEBI:57783"/>
    </ligand>
</feature>
<keyword evidence="8 12" id="KW-0521">NADP</keyword>
<feature type="binding site" evidence="14">
    <location>
        <begin position="39"/>
        <end position="44"/>
    </location>
    <ligand>
        <name>NADP(+)</name>
        <dbReference type="ChEBI" id="CHEBI:58349"/>
    </ligand>
</feature>
<evidence type="ECO:0000256" key="6">
    <source>
        <dbReference type="ARBA" id="ARBA00022605"/>
    </source>
</evidence>
<dbReference type="InterPro" id="IPR011147">
    <property type="entry name" value="Bifunc_Aspkin/hSer_DH"/>
</dbReference>
<comment type="cofactor">
    <cofactor evidence="1">
        <name>a metal cation</name>
        <dbReference type="ChEBI" id="CHEBI:25213"/>
    </cofactor>
</comment>
<dbReference type="SUPFAM" id="SSF55347">
    <property type="entry name" value="Glyceraldehyde-3-phosphate dehydrogenase-like, C-terminal domain"/>
    <property type="match status" value="1"/>
</dbReference>
<dbReference type="InterPro" id="IPR022697">
    <property type="entry name" value="HDH_short"/>
</dbReference>
<evidence type="ECO:0000256" key="8">
    <source>
        <dbReference type="ARBA" id="ARBA00022857"/>
    </source>
</evidence>
<evidence type="ECO:0000256" key="16">
    <source>
        <dbReference type="RuleBase" id="RU004171"/>
    </source>
</evidence>
<feature type="domain" description="Homoserine dehydrogenase catalytic" evidence="18">
    <location>
        <begin position="183"/>
        <end position="378"/>
    </location>
</feature>
<comment type="catalytic activity">
    <reaction evidence="11">
        <text>L-homoserine + NADP(+) = L-aspartate 4-semialdehyde + NADPH + H(+)</text>
        <dbReference type="Rhea" id="RHEA:15761"/>
        <dbReference type="ChEBI" id="CHEBI:15378"/>
        <dbReference type="ChEBI" id="CHEBI:57476"/>
        <dbReference type="ChEBI" id="CHEBI:57783"/>
        <dbReference type="ChEBI" id="CHEBI:58349"/>
        <dbReference type="ChEBI" id="CHEBI:537519"/>
        <dbReference type="EC" id="1.1.1.3"/>
    </reaction>
    <physiologicalReaction direction="right-to-left" evidence="11">
        <dbReference type="Rhea" id="RHEA:15763"/>
    </physiologicalReaction>
</comment>
<evidence type="ECO:0000256" key="1">
    <source>
        <dbReference type="ARBA" id="ARBA00001920"/>
    </source>
</evidence>
<dbReference type="AlphaFoldDB" id="A0A8J2WSK8"/>
<evidence type="ECO:0000256" key="5">
    <source>
        <dbReference type="ARBA" id="ARBA00013213"/>
    </source>
</evidence>
<evidence type="ECO:0000256" key="12">
    <source>
        <dbReference type="PIRNR" id="PIRNR036497"/>
    </source>
</evidence>
<dbReference type="InterPro" id="IPR036291">
    <property type="entry name" value="NAD(P)-bd_dom_sf"/>
</dbReference>
<evidence type="ECO:0000256" key="10">
    <source>
        <dbReference type="ARBA" id="ARBA00023167"/>
    </source>
</evidence>
<feature type="domain" description="Aspartate/homoserine dehydrogenase NAD-binding" evidence="19">
    <location>
        <begin position="39"/>
        <end position="163"/>
    </location>
</feature>
<feature type="signal peptide" evidence="17">
    <location>
        <begin position="1"/>
        <end position="18"/>
    </location>
</feature>
<evidence type="ECO:0000313" key="21">
    <source>
        <dbReference type="Proteomes" id="UP000789595"/>
    </source>
</evidence>
<sequence>MHRLLCALLLTTAAAVDTDKTCASDDCMAAKQVPVALLGVGGVGRALVEALVGARTHHKDVYGLRFDVKVLADSSGYLAGDLDDAQLQSAAAAKADGKKLPGATKGDVDKAVASLGEGALVVDVTASGSTTPLLIEALKRGQKVVSANKKPFSSDQAAYDALVGHPIRHNNVRHESTVGAGLPAIAALNRLSMADDKVRKIAGTFSGTLGFVMSGLEAGRPFSEVVLEAKAKGYTEPDPRDDLGGVDVARKALILARGLGWRLELSDVNVEPLYPPEMASLTVDDFMAKLPSLDEDFAKRAKEAKARGEALRYAATVEDGRLTVGLVSVSTSSPLGSLSGTDNLVEYYTTWYDPSPLVVRGAGAGAGATAAGALADMVELSV</sequence>
<dbReference type="Gene3D" id="3.30.360.10">
    <property type="entry name" value="Dihydrodipicolinate Reductase, domain 2"/>
    <property type="match status" value="1"/>
</dbReference>
<dbReference type="PROSITE" id="PS01042">
    <property type="entry name" value="HOMOSER_DHGENASE"/>
    <property type="match status" value="1"/>
</dbReference>
<dbReference type="PANTHER" id="PTHR43070:SF3">
    <property type="entry name" value="HOMOSERINE DEHYDROGENASE"/>
    <property type="match status" value="1"/>
</dbReference>
<feature type="chain" id="PRO_5035312999" description="Homoserine dehydrogenase" evidence="17">
    <location>
        <begin position="19"/>
        <end position="382"/>
    </location>
</feature>
<evidence type="ECO:0000256" key="11">
    <source>
        <dbReference type="ARBA" id="ARBA00048841"/>
    </source>
</evidence>
<dbReference type="GO" id="GO:0004412">
    <property type="term" value="F:homoserine dehydrogenase activity"/>
    <property type="evidence" value="ECO:0007669"/>
    <property type="project" value="UniProtKB-EC"/>
</dbReference>
<comment type="pathway">
    <text evidence="3 15">Amino-acid biosynthesis; L-methionine biosynthesis via de novo pathway; L-homoserine from L-aspartate: step 3/3.</text>
</comment>
<feature type="binding site" evidence="14">
    <location>
        <position position="236"/>
    </location>
    <ligand>
        <name>L-homoserine</name>
        <dbReference type="ChEBI" id="CHEBI:57476"/>
    </ligand>
</feature>
<evidence type="ECO:0000256" key="14">
    <source>
        <dbReference type="PIRSR" id="PIRSR036497-2"/>
    </source>
</evidence>
<dbReference type="Gene3D" id="3.40.50.720">
    <property type="entry name" value="NAD(P)-binding Rossmann-like Domain"/>
    <property type="match status" value="1"/>
</dbReference>
<dbReference type="GO" id="GO:0050661">
    <property type="term" value="F:NADP binding"/>
    <property type="evidence" value="ECO:0007669"/>
    <property type="project" value="InterPro"/>
</dbReference>
<dbReference type="UniPathway" id="UPA00051">
    <property type="reaction ID" value="UER00465"/>
</dbReference>
<dbReference type="GO" id="GO:0009086">
    <property type="term" value="P:methionine biosynthetic process"/>
    <property type="evidence" value="ECO:0007669"/>
    <property type="project" value="UniProtKB-KW"/>
</dbReference>
<reference evidence="20" key="1">
    <citation type="submission" date="2021-11" db="EMBL/GenBank/DDBJ databases">
        <authorList>
            <consortium name="Genoscope - CEA"/>
            <person name="William W."/>
        </authorList>
    </citation>
    <scope>NUCLEOTIDE SEQUENCE</scope>
</reference>
<dbReference type="GO" id="GO:0009088">
    <property type="term" value="P:threonine biosynthetic process"/>
    <property type="evidence" value="ECO:0007669"/>
    <property type="project" value="UniProtKB-UniPathway"/>
</dbReference>
<evidence type="ECO:0000256" key="7">
    <source>
        <dbReference type="ARBA" id="ARBA00022697"/>
    </source>
</evidence>
<dbReference type="EMBL" id="CAKKNE010000001">
    <property type="protein sequence ID" value="CAH0363865.1"/>
    <property type="molecule type" value="Genomic_DNA"/>
</dbReference>
<dbReference type="EC" id="1.1.1.3" evidence="5 12"/>
<organism evidence="20 21">
    <name type="scientific">Pelagomonas calceolata</name>
    <dbReference type="NCBI Taxonomy" id="35677"/>
    <lineage>
        <taxon>Eukaryota</taxon>
        <taxon>Sar</taxon>
        <taxon>Stramenopiles</taxon>
        <taxon>Ochrophyta</taxon>
        <taxon>Pelagophyceae</taxon>
        <taxon>Pelagomonadales</taxon>
        <taxon>Pelagomonadaceae</taxon>
        <taxon>Pelagomonas</taxon>
    </lineage>
</organism>
<dbReference type="FunFam" id="3.30.360.10:FF:000006">
    <property type="entry name" value="Bifunctional aspartokinase/homoserine dehydrogenase"/>
    <property type="match status" value="1"/>
</dbReference>
<evidence type="ECO:0000256" key="4">
    <source>
        <dbReference type="ARBA" id="ARBA00006753"/>
    </source>
</evidence>
<name>A0A8J2WSK8_9STRA</name>
<keyword evidence="21" id="KW-1185">Reference proteome</keyword>
<keyword evidence="7 12" id="KW-0791">Threonine biosynthesis</keyword>
<dbReference type="Proteomes" id="UP000789595">
    <property type="component" value="Unassembled WGS sequence"/>
</dbReference>
<dbReference type="InterPro" id="IPR019811">
    <property type="entry name" value="HDH_CS"/>
</dbReference>
<comment type="similarity">
    <text evidence="4 12 16">Belongs to the homoserine dehydrogenase family.</text>
</comment>
<feature type="binding site" evidence="14">
    <location>
        <position position="125"/>
    </location>
    <ligand>
        <name>NADPH</name>
        <dbReference type="ChEBI" id="CHEBI:57783"/>
    </ligand>
</feature>
<dbReference type="Pfam" id="PF03447">
    <property type="entry name" value="NAD_binding_3"/>
    <property type="match status" value="1"/>
</dbReference>
<evidence type="ECO:0000259" key="18">
    <source>
        <dbReference type="Pfam" id="PF00742"/>
    </source>
</evidence>